<name>A0A5C8GKF4_9BACT</name>
<gene>
    <name evidence="5 8" type="primary">rimM</name>
    <name evidence="8" type="ORF">ETF27_04055</name>
</gene>
<keyword evidence="1 5" id="KW-0963">Cytoplasm</keyword>
<feature type="domain" description="Ribosome maturation factor RimM PRC barrel" evidence="7">
    <location>
        <begin position="101"/>
        <end position="170"/>
    </location>
</feature>
<dbReference type="EMBL" id="SDIK01000026">
    <property type="protein sequence ID" value="TXJ62519.1"/>
    <property type="molecule type" value="Genomic_DNA"/>
</dbReference>
<dbReference type="Gene3D" id="2.40.30.60">
    <property type="entry name" value="RimM"/>
    <property type="match status" value="1"/>
</dbReference>
<dbReference type="HAMAP" id="MF_00014">
    <property type="entry name" value="Ribosome_mat_RimM"/>
    <property type="match status" value="1"/>
</dbReference>
<dbReference type="GO" id="GO:0005840">
    <property type="term" value="C:ribosome"/>
    <property type="evidence" value="ECO:0007669"/>
    <property type="project" value="InterPro"/>
</dbReference>
<evidence type="ECO:0000256" key="2">
    <source>
        <dbReference type="ARBA" id="ARBA00022517"/>
    </source>
</evidence>
<comment type="subcellular location">
    <subcellularLocation>
        <location evidence="5">Cytoplasm</location>
    </subcellularLocation>
</comment>
<evidence type="ECO:0000256" key="5">
    <source>
        <dbReference type="HAMAP-Rule" id="MF_00014"/>
    </source>
</evidence>
<evidence type="ECO:0000313" key="8">
    <source>
        <dbReference type="EMBL" id="TXJ62519.1"/>
    </source>
</evidence>
<feature type="domain" description="RimM N-terminal" evidence="6">
    <location>
        <begin position="10"/>
        <end position="90"/>
    </location>
</feature>
<comment type="caution">
    <text evidence="8">The sequence shown here is derived from an EMBL/GenBank/DDBJ whole genome shotgun (WGS) entry which is preliminary data.</text>
</comment>
<evidence type="ECO:0000259" key="7">
    <source>
        <dbReference type="Pfam" id="PF24986"/>
    </source>
</evidence>
<dbReference type="InterPro" id="IPR009000">
    <property type="entry name" value="Transl_B-barrel_sf"/>
</dbReference>
<dbReference type="InterPro" id="IPR011033">
    <property type="entry name" value="PRC_barrel-like_sf"/>
</dbReference>
<keyword evidence="9" id="KW-1185">Reference proteome</keyword>
<comment type="similarity">
    <text evidence="5">Belongs to the RimM family.</text>
</comment>
<dbReference type="PANTHER" id="PTHR33692">
    <property type="entry name" value="RIBOSOME MATURATION FACTOR RIMM"/>
    <property type="match status" value="1"/>
</dbReference>
<comment type="function">
    <text evidence="5">An accessory protein needed during the final step in the assembly of 30S ribosomal subunit, possibly for assembly of the head region. Essential for efficient processing of 16S rRNA. May be needed both before and after RbfA during the maturation of 16S rRNA. It has affinity for free ribosomal 30S subunits but not for 70S ribosomes.</text>
</comment>
<proteinExistence type="inferred from homology"/>
<dbReference type="SUPFAM" id="SSF50346">
    <property type="entry name" value="PRC-barrel domain"/>
    <property type="match status" value="1"/>
</dbReference>
<dbReference type="GO" id="GO:0006364">
    <property type="term" value="P:rRNA processing"/>
    <property type="evidence" value="ECO:0007669"/>
    <property type="project" value="UniProtKB-UniRule"/>
</dbReference>
<dbReference type="InterPro" id="IPR011961">
    <property type="entry name" value="RimM"/>
</dbReference>
<protein>
    <recommendedName>
        <fullName evidence="5">Ribosome maturation factor RimM</fullName>
    </recommendedName>
</protein>
<dbReference type="NCBIfam" id="TIGR02273">
    <property type="entry name" value="16S_RimM"/>
    <property type="match status" value="1"/>
</dbReference>
<evidence type="ECO:0000256" key="1">
    <source>
        <dbReference type="ARBA" id="ARBA00022490"/>
    </source>
</evidence>
<dbReference type="Proteomes" id="UP000321612">
    <property type="component" value="Unassembled WGS sequence"/>
</dbReference>
<dbReference type="Pfam" id="PF01782">
    <property type="entry name" value="RimM"/>
    <property type="match status" value="1"/>
</dbReference>
<evidence type="ECO:0000256" key="3">
    <source>
        <dbReference type="ARBA" id="ARBA00022552"/>
    </source>
</evidence>
<dbReference type="InterPro" id="IPR036976">
    <property type="entry name" value="RimM_N_sf"/>
</dbReference>
<organism evidence="8 9">
    <name type="scientific">Prevotella brunnea</name>
    <dbReference type="NCBI Taxonomy" id="2508867"/>
    <lineage>
        <taxon>Bacteria</taxon>
        <taxon>Pseudomonadati</taxon>
        <taxon>Bacteroidota</taxon>
        <taxon>Bacteroidia</taxon>
        <taxon>Bacteroidales</taxon>
        <taxon>Prevotellaceae</taxon>
        <taxon>Prevotella</taxon>
    </lineage>
</organism>
<dbReference type="SUPFAM" id="SSF50447">
    <property type="entry name" value="Translation proteins"/>
    <property type="match status" value="1"/>
</dbReference>
<accession>A0A5C8GKF4</accession>
<evidence type="ECO:0000256" key="4">
    <source>
        <dbReference type="ARBA" id="ARBA00023186"/>
    </source>
</evidence>
<dbReference type="GO" id="GO:0043022">
    <property type="term" value="F:ribosome binding"/>
    <property type="evidence" value="ECO:0007669"/>
    <property type="project" value="InterPro"/>
</dbReference>
<dbReference type="Gene3D" id="2.30.30.240">
    <property type="entry name" value="PRC-barrel domain"/>
    <property type="match status" value="1"/>
</dbReference>
<dbReference type="OrthoDB" id="9810331at2"/>
<keyword evidence="3 5" id="KW-0698">rRNA processing</keyword>
<evidence type="ECO:0000259" key="6">
    <source>
        <dbReference type="Pfam" id="PF01782"/>
    </source>
</evidence>
<reference evidence="9" key="1">
    <citation type="submission" date="2019-05" db="EMBL/GenBank/DDBJ databases">
        <title>Prevotella brunnea sp. nov., isolated from a wound of a patient.</title>
        <authorList>
            <person name="Buhl M."/>
        </authorList>
    </citation>
    <scope>NUCLEOTIDE SEQUENCE [LARGE SCALE GENOMIC DNA]</scope>
    <source>
        <strain evidence="9">A2672</strain>
    </source>
</reference>
<evidence type="ECO:0000313" key="9">
    <source>
        <dbReference type="Proteomes" id="UP000321612"/>
    </source>
</evidence>
<keyword evidence="2 5" id="KW-0690">Ribosome biogenesis</keyword>
<dbReference type="RefSeq" id="WP_130830196.1">
    <property type="nucleotide sequence ID" value="NZ_SDIK01000026.1"/>
</dbReference>
<dbReference type="GO" id="GO:0005737">
    <property type="term" value="C:cytoplasm"/>
    <property type="evidence" value="ECO:0007669"/>
    <property type="project" value="UniProtKB-SubCell"/>
</dbReference>
<dbReference type="Pfam" id="PF24986">
    <property type="entry name" value="PRC_RimM"/>
    <property type="match status" value="1"/>
</dbReference>
<comment type="subunit">
    <text evidence="5">Binds ribosomal protein uS19.</text>
</comment>
<dbReference type="GO" id="GO:0042274">
    <property type="term" value="P:ribosomal small subunit biogenesis"/>
    <property type="evidence" value="ECO:0007669"/>
    <property type="project" value="UniProtKB-UniRule"/>
</dbReference>
<dbReference type="InterPro" id="IPR056792">
    <property type="entry name" value="PRC_RimM"/>
</dbReference>
<keyword evidence="4 5" id="KW-0143">Chaperone</keyword>
<dbReference type="InterPro" id="IPR002676">
    <property type="entry name" value="RimM_N"/>
</dbReference>
<dbReference type="PANTHER" id="PTHR33692:SF1">
    <property type="entry name" value="RIBOSOME MATURATION FACTOR RIMM"/>
    <property type="match status" value="1"/>
</dbReference>
<comment type="domain">
    <text evidence="5">The PRC barrel domain binds ribosomal protein uS19.</text>
</comment>
<sequence length="173" mass="19900">MIKREDVYKIGVLGKPHGVRGELQFRFTDDVFDRVEAQYLVLDLEGILVPFFMEEYRFRTDEQALVKFCNIDTEERAQDLAGADVYFPRSFVPDDTERLSWTQIIGFSLIDSRMGNVIGNVESVDDSTVNILFEVRTKQGKMLLLPANEDLIMNVNSKKKTIEMEIPEGLLEL</sequence>
<dbReference type="AlphaFoldDB" id="A0A5C8GKF4"/>